<dbReference type="RefSeq" id="WP_089803552.1">
    <property type="nucleotide sequence ID" value="NZ_BJYE01000047.1"/>
</dbReference>
<keyword evidence="2" id="KW-1185">Reference proteome</keyword>
<accession>A0A511X4T4</accession>
<name>A0A511X4T4_9BACI</name>
<dbReference type="STRING" id="442899.SAMN05720591_1438"/>
<dbReference type="Proteomes" id="UP000321400">
    <property type="component" value="Unassembled WGS sequence"/>
</dbReference>
<dbReference type="GO" id="GO:0006261">
    <property type="term" value="P:DNA-templated DNA replication"/>
    <property type="evidence" value="ECO:0007669"/>
    <property type="project" value="TreeGrafter"/>
</dbReference>
<organism evidence="1 2">
    <name type="scientific">Halolactibacillus alkaliphilus</name>
    <dbReference type="NCBI Taxonomy" id="442899"/>
    <lineage>
        <taxon>Bacteria</taxon>
        <taxon>Bacillati</taxon>
        <taxon>Bacillota</taxon>
        <taxon>Bacilli</taxon>
        <taxon>Bacillales</taxon>
        <taxon>Bacillaceae</taxon>
        <taxon>Halolactibacillus</taxon>
    </lineage>
</organism>
<dbReference type="NCBIfam" id="TIGR00678">
    <property type="entry name" value="holB"/>
    <property type="match status" value="1"/>
</dbReference>
<dbReference type="NCBIfam" id="NF005972">
    <property type="entry name" value="PRK08058.1"/>
    <property type="match status" value="1"/>
</dbReference>
<comment type="caution">
    <text evidence="1">The sequence shown here is derived from an EMBL/GenBank/DDBJ whole genome shotgun (WGS) entry which is preliminary data.</text>
</comment>
<dbReference type="EMBL" id="BJYE01000047">
    <property type="protein sequence ID" value="GEN57915.1"/>
    <property type="molecule type" value="Genomic_DNA"/>
</dbReference>
<dbReference type="InterPro" id="IPR050238">
    <property type="entry name" value="DNA_Rep/Repair_Clamp_Loader"/>
</dbReference>
<dbReference type="PANTHER" id="PTHR11669:SF8">
    <property type="entry name" value="DNA POLYMERASE III SUBUNIT DELTA"/>
    <property type="match status" value="1"/>
</dbReference>
<dbReference type="AlphaFoldDB" id="A0A511X4T4"/>
<dbReference type="PANTHER" id="PTHR11669">
    <property type="entry name" value="REPLICATION FACTOR C / DNA POLYMERASE III GAMMA-TAU SUBUNIT"/>
    <property type="match status" value="1"/>
</dbReference>
<proteinExistence type="predicted"/>
<dbReference type="GO" id="GO:0003887">
    <property type="term" value="F:DNA-directed DNA polymerase activity"/>
    <property type="evidence" value="ECO:0007669"/>
    <property type="project" value="InterPro"/>
</dbReference>
<dbReference type="Gene3D" id="3.40.50.300">
    <property type="entry name" value="P-loop containing nucleotide triphosphate hydrolases"/>
    <property type="match status" value="1"/>
</dbReference>
<evidence type="ECO:0000313" key="2">
    <source>
        <dbReference type="Proteomes" id="UP000321400"/>
    </source>
</evidence>
<evidence type="ECO:0000313" key="1">
    <source>
        <dbReference type="EMBL" id="GEN57915.1"/>
    </source>
</evidence>
<sequence length="328" mass="38105">MQRFEELEHVQPVAVRMLKQMITNQRIAHAYLIHGDSGTKKRAIAQTLALRLFCQETDTIEPCLTCRDCKRVISGNYPDLHWIKPDGLSIKKEQIEALQREFTYSGVESNRKVYIIEDADLMTVNAANRLLKFLEEPSQETTAILLTKNQQQLLDTIRSRCQVIALRPLSGQAIEQALIESGVTPENARLFQAVAPQLDQAKALDQDEWFAEARKLMVQLMQLLIDKPEEALLFVEKNWMNHFDDRDKLLMGLDLLLYWFKDLMYLHIGDIEHLVLLSYKDQLEQASLRYRRIDLVNILTAITQAKRKLNQHTHPTLVMEQLTLQMQR</sequence>
<dbReference type="SUPFAM" id="SSF52540">
    <property type="entry name" value="P-loop containing nucleoside triphosphate hydrolases"/>
    <property type="match status" value="1"/>
</dbReference>
<protein>
    <submittedName>
        <fullName evidence="1">DNA polymerase III subunit delta</fullName>
    </submittedName>
</protein>
<dbReference type="Pfam" id="PF13177">
    <property type="entry name" value="DNA_pol3_delta2"/>
    <property type="match status" value="1"/>
</dbReference>
<dbReference type="InterPro" id="IPR004622">
    <property type="entry name" value="DNA_pol_HolB"/>
</dbReference>
<dbReference type="GO" id="GO:0008408">
    <property type="term" value="F:3'-5' exonuclease activity"/>
    <property type="evidence" value="ECO:0007669"/>
    <property type="project" value="InterPro"/>
</dbReference>
<dbReference type="InterPro" id="IPR027417">
    <property type="entry name" value="P-loop_NTPase"/>
</dbReference>
<gene>
    <name evidence="1" type="ORF">HAL01_23790</name>
</gene>
<dbReference type="OrthoDB" id="9810148at2"/>
<reference evidence="1 2" key="1">
    <citation type="submission" date="2019-07" db="EMBL/GenBank/DDBJ databases">
        <title>Whole genome shotgun sequence of Halolactibacillus alkaliphilus NBRC 103919.</title>
        <authorList>
            <person name="Hosoyama A."/>
            <person name="Uohara A."/>
            <person name="Ohji S."/>
            <person name="Ichikawa N."/>
        </authorList>
    </citation>
    <scope>NUCLEOTIDE SEQUENCE [LARGE SCALE GENOMIC DNA]</scope>
    <source>
        <strain evidence="1 2">NBRC 103919</strain>
    </source>
</reference>
<dbReference type="FunFam" id="3.40.50.300:FF:001255">
    <property type="entry name" value="DNA polymerase III subunit delta"/>
    <property type="match status" value="1"/>
</dbReference>